<dbReference type="GO" id="GO:0005886">
    <property type="term" value="C:plasma membrane"/>
    <property type="evidence" value="ECO:0007669"/>
    <property type="project" value="UniProtKB-SubCell"/>
</dbReference>
<evidence type="ECO:0000313" key="12">
    <source>
        <dbReference type="Proteomes" id="UP001175001"/>
    </source>
</evidence>
<dbReference type="InterPro" id="IPR051629">
    <property type="entry name" value="Sulfite_efflux_TDT"/>
</dbReference>
<evidence type="ECO:0000256" key="4">
    <source>
        <dbReference type="ARBA" id="ARBA00022475"/>
    </source>
</evidence>
<evidence type="ECO:0000256" key="7">
    <source>
        <dbReference type="ARBA" id="ARBA00023136"/>
    </source>
</evidence>
<reference evidence="11" key="1">
    <citation type="submission" date="2023-06" db="EMBL/GenBank/DDBJ databases">
        <title>Multi-omics analyses reveal the molecular pathogenesis toolkit of Lasiodiplodia hormozganensis, a cross-kingdom pathogen.</title>
        <authorList>
            <person name="Felix C."/>
            <person name="Meneses R."/>
            <person name="Goncalves M.F.M."/>
            <person name="Tilleman L."/>
            <person name="Duarte A.S."/>
            <person name="Jorrin-Novo J.V."/>
            <person name="Van De Peer Y."/>
            <person name="Deforce D."/>
            <person name="Van Nieuwerburgh F."/>
            <person name="Esteves A.C."/>
            <person name="Alves A."/>
        </authorList>
    </citation>
    <scope>NUCLEOTIDE SEQUENCE</scope>
    <source>
        <strain evidence="11">CBS 339.90</strain>
    </source>
</reference>
<comment type="caution">
    <text evidence="11">The sequence shown here is derived from an EMBL/GenBank/DDBJ whole genome shotgun (WGS) entry which is preliminary data.</text>
</comment>
<accession>A0AA39WT34</accession>
<dbReference type="Proteomes" id="UP001175001">
    <property type="component" value="Unassembled WGS sequence"/>
</dbReference>
<dbReference type="GO" id="GO:0000319">
    <property type="term" value="F:sulfite transmembrane transporter activity"/>
    <property type="evidence" value="ECO:0007669"/>
    <property type="project" value="TreeGrafter"/>
</dbReference>
<protein>
    <recommendedName>
        <fullName evidence="9">Sulfite efflux pump SSU1</fullName>
    </recommendedName>
</protein>
<feature type="transmembrane region" description="Helical" evidence="10">
    <location>
        <begin position="362"/>
        <end position="380"/>
    </location>
</feature>
<dbReference type="Gene3D" id="1.50.10.150">
    <property type="entry name" value="Voltage-dependent anion channel"/>
    <property type="match status" value="1"/>
</dbReference>
<keyword evidence="6 10" id="KW-1133">Transmembrane helix</keyword>
<comment type="subcellular location">
    <subcellularLocation>
        <location evidence="1">Cell membrane</location>
        <topology evidence="1">Multi-pass membrane protein</topology>
    </subcellularLocation>
</comment>
<dbReference type="AlphaFoldDB" id="A0AA39WT34"/>
<evidence type="ECO:0000256" key="6">
    <source>
        <dbReference type="ARBA" id="ARBA00022989"/>
    </source>
</evidence>
<evidence type="ECO:0000256" key="5">
    <source>
        <dbReference type="ARBA" id="ARBA00022692"/>
    </source>
</evidence>
<evidence type="ECO:0000256" key="3">
    <source>
        <dbReference type="ARBA" id="ARBA00022448"/>
    </source>
</evidence>
<feature type="transmembrane region" description="Helical" evidence="10">
    <location>
        <begin position="198"/>
        <end position="221"/>
    </location>
</feature>
<gene>
    <name evidence="11" type="primary">SSU1_2</name>
    <name evidence="11" type="ORF">DIS24_g11447</name>
</gene>
<feature type="transmembrane region" description="Helical" evidence="10">
    <location>
        <begin position="60"/>
        <end position="78"/>
    </location>
</feature>
<comment type="similarity">
    <text evidence="2">Belongs to the tellurite-resistance/dicarboxylate transporter (TDT) family.</text>
</comment>
<evidence type="ECO:0000313" key="11">
    <source>
        <dbReference type="EMBL" id="KAK0621108.1"/>
    </source>
</evidence>
<feature type="transmembrane region" description="Helical" evidence="10">
    <location>
        <begin position="165"/>
        <end position="186"/>
    </location>
</feature>
<evidence type="ECO:0000256" key="8">
    <source>
        <dbReference type="ARBA" id="ARBA00056100"/>
    </source>
</evidence>
<dbReference type="InterPro" id="IPR004695">
    <property type="entry name" value="SLAC1/Mae1/Ssu1/TehA"/>
</dbReference>
<dbReference type="PANTHER" id="PTHR31686:SF1">
    <property type="entry name" value="SULFITE EFFLUX PUMP SSU1"/>
    <property type="match status" value="1"/>
</dbReference>
<keyword evidence="4" id="KW-1003">Cell membrane</keyword>
<feature type="transmembrane region" description="Helical" evidence="10">
    <location>
        <begin position="233"/>
        <end position="255"/>
    </location>
</feature>
<feature type="transmembrane region" description="Helical" evidence="10">
    <location>
        <begin position="386"/>
        <end position="411"/>
    </location>
</feature>
<feature type="transmembrane region" description="Helical" evidence="10">
    <location>
        <begin position="267"/>
        <end position="286"/>
    </location>
</feature>
<feature type="transmembrane region" description="Helical" evidence="10">
    <location>
        <begin position="321"/>
        <end position="350"/>
    </location>
</feature>
<dbReference type="Pfam" id="PF03595">
    <property type="entry name" value="SLAC1"/>
    <property type="match status" value="1"/>
</dbReference>
<dbReference type="PANTHER" id="PTHR31686">
    <property type="match status" value="1"/>
</dbReference>
<dbReference type="EMBL" id="JAUJDW010000165">
    <property type="protein sequence ID" value="KAK0621108.1"/>
    <property type="molecule type" value="Genomic_DNA"/>
</dbReference>
<evidence type="ECO:0000256" key="2">
    <source>
        <dbReference type="ARBA" id="ARBA00008566"/>
    </source>
</evidence>
<proteinExistence type="inferred from homology"/>
<dbReference type="FunFam" id="1.50.10.150:FF:000004">
    <property type="entry name" value="Malic acid transporter"/>
    <property type="match status" value="1"/>
</dbReference>
<evidence type="ECO:0000256" key="9">
    <source>
        <dbReference type="ARBA" id="ARBA00072906"/>
    </source>
</evidence>
<evidence type="ECO:0000256" key="1">
    <source>
        <dbReference type="ARBA" id="ARBA00004651"/>
    </source>
</evidence>
<sequence length="443" mass="47725">MTGTGAIKLFPPFNLAFRAKPQAMDPSVEVSCNDADIARQCPNSKYQHGWRRIVRNFTPSWFSVNMGTGIVSILLQNLPYNGAWLYWLSVSLFATNVLLFTLFLAISTLRYTLYPRIWTAMINHPAQSLFLGTFPMGLATLINMTVYVCVPAWGPSFARLAWALWWLDAALSLATCTFLPFALMSLHAGTELASMTAAWLLPIVSPIVAAATGGVVAEALLPINPAHAATTVLASYVLWGTGVPLALAVLVIYFHRLAVHKLPAREVVVSVFLPLGPLGQGGFGVMQLGKVARTLFPITGTLGGAAGAGGEKELAARAGEVLYVCGWLTAVVMWGFGLVWLFFAVATIVARCKLRFPFNMGWWGFTFPLGVYAVSTVTMGEELPSGFFRVVGTGLSVVVAVLWVGVAAGTVKRAWSGEMFFSPCVKSLDEKMGLMRGEGEEGA</sequence>
<keyword evidence="5 10" id="KW-0812">Transmembrane</keyword>
<dbReference type="CDD" id="cd09318">
    <property type="entry name" value="TDT_SSU1"/>
    <property type="match status" value="1"/>
</dbReference>
<organism evidence="11 12">
    <name type="scientific">Lasiodiplodia hormozganensis</name>
    <dbReference type="NCBI Taxonomy" id="869390"/>
    <lineage>
        <taxon>Eukaryota</taxon>
        <taxon>Fungi</taxon>
        <taxon>Dikarya</taxon>
        <taxon>Ascomycota</taxon>
        <taxon>Pezizomycotina</taxon>
        <taxon>Dothideomycetes</taxon>
        <taxon>Dothideomycetes incertae sedis</taxon>
        <taxon>Botryosphaeriales</taxon>
        <taxon>Botryosphaeriaceae</taxon>
        <taxon>Lasiodiplodia</taxon>
    </lineage>
</organism>
<feature type="transmembrane region" description="Helical" evidence="10">
    <location>
        <begin position="129"/>
        <end position="153"/>
    </location>
</feature>
<keyword evidence="12" id="KW-1185">Reference proteome</keyword>
<comment type="function">
    <text evidence="8">Sulphite efflux pump required for the secretion of sulphite as a reducing agent. In the presence of sulphite, cystine in keratin is directly cleaved to cysteine and S-sulphocysteine, and thereby, reduced proteins become accessible to hydrolysis by a variety of secreted endo- and exoproteases. Excretion of sulphite mediated by an efflux pump also represents a detoxification pathway for dermatophytes during infection of the epidermal stratum corneum, hair and nails, which are rich in cysteine.</text>
</comment>
<name>A0AA39WT34_9PEZI</name>
<keyword evidence="7 10" id="KW-0472">Membrane</keyword>
<dbReference type="InterPro" id="IPR038665">
    <property type="entry name" value="Voltage-dep_anion_channel_sf"/>
</dbReference>
<evidence type="ECO:0000256" key="10">
    <source>
        <dbReference type="SAM" id="Phobius"/>
    </source>
</evidence>
<keyword evidence="3" id="KW-0813">Transport</keyword>
<feature type="transmembrane region" description="Helical" evidence="10">
    <location>
        <begin position="84"/>
        <end position="109"/>
    </location>
</feature>